<evidence type="ECO:0000313" key="2">
    <source>
        <dbReference type="EMBL" id="MQM20275.1"/>
    </source>
</evidence>
<keyword evidence="3" id="KW-1185">Reference proteome</keyword>
<dbReference type="Proteomes" id="UP000652761">
    <property type="component" value="Unassembled WGS sequence"/>
</dbReference>
<dbReference type="EMBL" id="NMUH01009665">
    <property type="protein sequence ID" value="MQM20275.1"/>
    <property type="molecule type" value="Genomic_DNA"/>
</dbReference>
<organism evidence="2 3">
    <name type="scientific">Colocasia esculenta</name>
    <name type="common">Wild taro</name>
    <name type="synonym">Arum esculentum</name>
    <dbReference type="NCBI Taxonomy" id="4460"/>
    <lineage>
        <taxon>Eukaryota</taxon>
        <taxon>Viridiplantae</taxon>
        <taxon>Streptophyta</taxon>
        <taxon>Embryophyta</taxon>
        <taxon>Tracheophyta</taxon>
        <taxon>Spermatophyta</taxon>
        <taxon>Magnoliopsida</taxon>
        <taxon>Liliopsida</taxon>
        <taxon>Araceae</taxon>
        <taxon>Aroideae</taxon>
        <taxon>Colocasieae</taxon>
        <taxon>Colocasia</taxon>
    </lineage>
</organism>
<evidence type="ECO:0000313" key="3">
    <source>
        <dbReference type="Proteomes" id="UP000652761"/>
    </source>
</evidence>
<proteinExistence type="predicted"/>
<feature type="compositionally biased region" description="Polar residues" evidence="1">
    <location>
        <begin position="8"/>
        <end position="20"/>
    </location>
</feature>
<gene>
    <name evidence="2" type="ORF">Taro_053293</name>
</gene>
<evidence type="ECO:0000256" key="1">
    <source>
        <dbReference type="SAM" id="MobiDB-lite"/>
    </source>
</evidence>
<reference evidence="2" key="1">
    <citation type="submission" date="2017-07" db="EMBL/GenBank/DDBJ databases">
        <title>Taro Niue Genome Assembly and Annotation.</title>
        <authorList>
            <person name="Atibalentja N."/>
            <person name="Keating K."/>
            <person name="Fields C.J."/>
        </authorList>
    </citation>
    <scope>NUCLEOTIDE SEQUENCE</scope>
    <source>
        <strain evidence="2">Niue_2</strain>
        <tissue evidence="2">Leaf</tissue>
    </source>
</reference>
<dbReference type="AlphaFoldDB" id="A0A843XML9"/>
<protein>
    <submittedName>
        <fullName evidence="2">Uncharacterized protein</fullName>
    </submittedName>
</protein>
<name>A0A843XML9_COLES</name>
<sequence length="43" mass="4928">MKRVAVDTLNQPNSSEDLTPAQMSCNMKKQIKIEKNDIDSFEE</sequence>
<feature type="region of interest" description="Disordered" evidence="1">
    <location>
        <begin position="1"/>
        <end position="20"/>
    </location>
</feature>
<comment type="caution">
    <text evidence="2">The sequence shown here is derived from an EMBL/GenBank/DDBJ whole genome shotgun (WGS) entry which is preliminary data.</text>
</comment>
<accession>A0A843XML9</accession>